<dbReference type="Proteomes" id="UP000680304">
    <property type="component" value="Unassembled WGS sequence"/>
</dbReference>
<name>A0ABQ4NDK3_9BACL</name>
<keyword evidence="3" id="KW-1185">Reference proteome</keyword>
<evidence type="ECO:0000256" key="1">
    <source>
        <dbReference type="SAM" id="Phobius"/>
    </source>
</evidence>
<dbReference type="EMBL" id="BOVJ01000173">
    <property type="protein sequence ID" value="GIQ66317.1"/>
    <property type="molecule type" value="Genomic_DNA"/>
</dbReference>
<proteinExistence type="predicted"/>
<sequence>MEARSLAAEELRLARSRRKKTARKMLRSIGKHFILMLAGVCFLGPFAYLMLTSVKSMDDILPYRSYGGRKSCTGRTIPTPSTQYRFSNIR</sequence>
<feature type="transmembrane region" description="Helical" evidence="1">
    <location>
        <begin position="33"/>
        <end position="51"/>
    </location>
</feature>
<reference evidence="2 3" key="1">
    <citation type="submission" date="2021-04" db="EMBL/GenBank/DDBJ databases">
        <title>Draft genome sequence of Paenibacillus cisolokensis, LC2-13A.</title>
        <authorList>
            <person name="Uke A."/>
            <person name="Chhe C."/>
            <person name="Baramee S."/>
            <person name="Kosugi A."/>
        </authorList>
    </citation>
    <scope>NUCLEOTIDE SEQUENCE [LARGE SCALE GENOMIC DNA]</scope>
    <source>
        <strain evidence="2 3">LC2-13A</strain>
    </source>
</reference>
<dbReference type="RefSeq" id="WP_307860682.1">
    <property type="nucleotide sequence ID" value="NZ_BOVJ01000173.1"/>
</dbReference>
<accession>A0ABQ4NDK3</accession>
<protein>
    <recommendedName>
        <fullName evidence="4">Sugar ABC transporter permease</fullName>
    </recommendedName>
</protein>
<keyword evidence="1" id="KW-0812">Transmembrane</keyword>
<evidence type="ECO:0000313" key="3">
    <source>
        <dbReference type="Proteomes" id="UP000680304"/>
    </source>
</evidence>
<evidence type="ECO:0000313" key="2">
    <source>
        <dbReference type="EMBL" id="GIQ66317.1"/>
    </source>
</evidence>
<keyword evidence="1" id="KW-1133">Transmembrane helix</keyword>
<comment type="caution">
    <text evidence="2">The sequence shown here is derived from an EMBL/GenBank/DDBJ whole genome shotgun (WGS) entry which is preliminary data.</text>
</comment>
<gene>
    <name evidence="2" type="ORF">PACILC2_48850</name>
</gene>
<evidence type="ECO:0008006" key="4">
    <source>
        <dbReference type="Google" id="ProtNLM"/>
    </source>
</evidence>
<keyword evidence="1" id="KW-0472">Membrane</keyword>
<organism evidence="2 3">
    <name type="scientific">Paenibacillus cisolokensis</name>
    <dbReference type="NCBI Taxonomy" id="1658519"/>
    <lineage>
        <taxon>Bacteria</taxon>
        <taxon>Bacillati</taxon>
        <taxon>Bacillota</taxon>
        <taxon>Bacilli</taxon>
        <taxon>Bacillales</taxon>
        <taxon>Paenibacillaceae</taxon>
        <taxon>Paenibacillus</taxon>
    </lineage>
</organism>